<protein>
    <recommendedName>
        <fullName evidence="8">G-protein coupled receptors family 2 profile 2 domain-containing protein</fullName>
    </recommendedName>
</protein>
<dbReference type="OrthoDB" id="347083at2759"/>
<dbReference type="GO" id="GO:0005886">
    <property type="term" value="C:plasma membrane"/>
    <property type="evidence" value="ECO:0007669"/>
    <property type="project" value="TreeGrafter"/>
</dbReference>
<feature type="transmembrane region" description="Helical" evidence="5">
    <location>
        <begin position="44"/>
        <end position="65"/>
    </location>
</feature>
<keyword evidence="3 5" id="KW-1133">Transmembrane helix</keyword>
<evidence type="ECO:0000256" key="2">
    <source>
        <dbReference type="ARBA" id="ARBA00022692"/>
    </source>
</evidence>
<name>A0A7R9FNC3_9CRUS</name>
<keyword evidence="7" id="KW-1185">Reference proteome</keyword>
<evidence type="ECO:0000256" key="5">
    <source>
        <dbReference type="SAM" id="Phobius"/>
    </source>
</evidence>
<gene>
    <name evidence="6" type="ORF">DSTB1V02_LOCUS9294</name>
</gene>
<evidence type="ECO:0000256" key="3">
    <source>
        <dbReference type="ARBA" id="ARBA00022989"/>
    </source>
</evidence>
<dbReference type="PANTHER" id="PTHR12011">
    <property type="entry name" value="ADHESION G-PROTEIN COUPLED RECEPTOR"/>
    <property type="match status" value="1"/>
</dbReference>
<evidence type="ECO:0000313" key="6">
    <source>
        <dbReference type="EMBL" id="CAD7249499.1"/>
    </source>
</evidence>
<dbReference type="GO" id="GO:0004930">
    <property type="term" value="F:G protein-coupled receptor activity"/>
    <property type="evidence" value="ECO:0007669"/>
    <property type="project" value="InterPro"/>
</dbReference>
<dbReference type="EMBL" id="LR901845">
    <property type="protein sequence ID" value="CAD7249499.1"/>
    <property type="molecule type" value="Genomic_DNA"/>
</dbReference>
<proteinExistence type="predicted"/>
<feature type="transmembrane region" description="Helical" evidence="5">
    <location>
        <begin position="85"/>
        <end position="109"/>
    </location>
</feature>
<keyword evidence="2 5" id="KW-0812">Transmembrane</keyword>
<dbReference type="Pfam" id="PF00002">
    <property type="entry name" value="7tm_2"/>
    <property type="match status" value="1"/>
</dbReference>
<accession>A0A7R9FNC3</accession>
<evidence type="ECO:0008006" key="8">
    <source>
        <dbReference type="Google" id="ProtNLM"/>
    </source>
</evidence>
<dbReference type="Gene3D" id="1.20.1070.10">
    <property type="entry name" value="Rhodopsin 7-helix transmembrane proteins"/>
    <property type="match status" value="1"/>
</dbReference>
<sequence>MKGSRLGSGGVDFDVTALFHHLSRSGYLRLPDKQWPPVTISRRLSLLTGYLVPAFIVALTVGISFGTNAHGYGDGEFCWLSSPAYIWAFAGPVLLVILANNIIVFYVISKAENTLPNELRRHQAQKNHKSSMMKMFTISSLLGCGWLFGVLQMELSPVFSYIFVLINGSQSSINL</sequence>
<dbReference type="EMBL" id="CAJPEV010002328">
    <property type="protein sequence ID" value="CAG0896543.1"/>
    <property type="molecule type" value="Genomic_DNA"/>
</dbReference>
<evidence type="ECO:0000256" key="4">
    <source>
        <dbReference type="ARBA" id="ARBA00023136"/>
    </source>
</evidence>
<keyword evidence="4 5" id="KW-0472">Membrane</keyword>
<dbReference type="AlphaFoldDB" id="A0A7R9FNC3"/>
<evidence type="ECO:0000313" key="7">
    <source>
        <dbReference type="Proteomes" id="UP000677054"/>
    </source>
</evidence>
<organism evidence="6">
    <name type="scientific">Darwinula stevensoni</name>
    <dbReference type="NCBI Taxonomy" id="69355"/>
    <lineage>
        <taxon>Eukaryota</taxon>
        <taxon>Metazoa</taxon>
        <taxon>Ecdysozoa</taxon>
        <taxon>Arthropoda</taxon>
        <taxon>Crustacea</taxon>
        <taxon>Oligostraca</taxon>
        <taxon>Ostracoda</taxon>
        <taxon>Podocopa</taxon>
        <taxon>Podocopida</taxon>
        <taxon>Darwinulocopina</taxon>
        <taxon>Darwinuloidea</taxon>
        <taxon>Darwinulidae</taxon>
        <taxon>Darwinula</taxon>
    </lineage>
</organism>
<reference evidence="6" key="1">
    <citation type="submission" date="2020-11" db="EMBL/GenBank/DDBJ databases">
        <authorList>
            <person name="Tran Van P."/>
        </authorList>
    </citation>
    <scope>NUCLEOTIDE SEQUENCE</scope>
</reference>
<dbReference type="Proteomes" id="UP000677054">
    <property type="component" value="Unassembled WGS sequence"/>
</dbReference>
<dbReference type="InterPro" id="IPR000832">
    <property type="entry name" value="GPCR_2_secretin-like"/>
</dbReference>
<evidence type="ECO:0000256" key="1">
    <source>
        <dbReference type="ARBA" id="ARBA00004141"/>
    </source>
</evidence>
<comment type="subcellular location">
    <subcellularLocation>
        <location evidence="1">Membrane</location>
        <topology evidence="1">Multi-pass membrane protein</topology>
    </subcellularLocation>
</comment>
<dbReference type="PANTHER" id="PTHR12011:SF347">
    <property type="entry name" value="FI21270P1-RELATED"/>
    <property type="match status" value="1"/>
</dbReference>